<evidence type="ECO:0000256" key="4">
    <source>
        <dbReference type="ARBA" id="ARBA00022741"/>
    </source>
</evidence>
<protein>
    <recommendedName>
        <fullName evidence="1">non-specific serine/threonine protein kinase</fullName>
        <ecNumber evidence="1">2.7.11.1</ecNumber>
    </recommendedName>
</protein>
<dbReference type="SMART" id="SM00220">
    <property type="entry name" value="S_TKc"/>
    <property type="match status" value="1"/>
</dbReference>
<feature type="region of interest" description="Disordered" evidence="8">
    <location>
        <begin position="391"/>
        <end position="433"/>
    </location>
</feature>
<gene>
    <name evidence="11" type="ORF">EWH70_23510</name>
</gene>
<evidence type="ECO:0000259" key="10">
    <source>
        <dbReference type="PROSITE" id="PS50011"/>
    </source>
</evidence>
<dbReference type="InterPro" id="IPR000719">
    <property type="entry name" value="Prot_kinase_dom"/>
</dbReference>
<dbReference type="InterPro" id="IPR017441">
    <property type="entry name" value="Protein_kinase_ATP_BS"/>
</dbReference>
<keyword evidence="4 7" id="KW-0547">Nucleotide-binding</keyword>
<evidence type="ECO:0000256" key="8">
    <source>
        <dbReference type="SAM" id="MobiDB-lite"/>
    </source>
</evidence>
<dbReference type="Pfam" id="PF00069">
    <property type="entry name" value="Pkinase"/>
    <property type="match status" value="1"/>
</dbReference>
<dbReference type="EC" id="2.7.11.1" evidence="1"/>
<keyword evidence="6 7" id="KW-0067">ATP-binding</keyword>
<dbReference type="AlphaFoldDB" id="A0A4Q7J3Y5"/>
<evidence type="ECO:0000256" key="5">
    <source>
        <dbReference type="ARBA" id="ARBA00022777"/>
    </source>
</evidence>
<comment type="caution">
    <text evidence="11">The sequence shown here is derived from an EMBL/GenBank/DDBJ whole genome shotgun (WGS) entry which is preliminary data.</text>
</comment>
<feature type="transmembrane region" description="Helical" evidence="9">
    <location>
        <begin position="364"/>
        <end position="385"/>
    </location>
</feature>
<keyword evidence="5 11" id="KW-0418">Kinase</keyword>
<keyword evidence="9" id="KW-1133">Transmembrane helix</keyword>
<evidence type="ECO:0000256" key="7">
    <source>
        <dbReference type="PROSITE-ProRule" id="PRU10141"/>
    </source>
</evidence>
<keyword evidence="12" id="KW-1185">Reference proteome</keyword>
<evidence type="ECO:0000256" key="1">
    <source>
        <dbReference type="ARBA" id="ARBA00012513"/>
    </source>
</evidence>
<feature type="region of interest" description="Disordered" evidence="8">
    <location>
        <begin position="290"/>
        <end position="359"/>
    </location>
</feature>
<reference evidence="11 12" key="1">
    <citation type="submission" date="2019-02" db="EMBL/GenBank/DDBJ databases">
        <title>Draft genome sequence of Amycolatopsis sp. 8-3EHSu isolated from roots of Suaeda maritima.</title>
        <authorList>
            <person name="Duangmal K."/>
            <person name="Chantavorakit T."/>
        </authorList>
    </citation>
    <scope>NUCLEOTIDE SEQUENCE [LARGE SCALE GENOMIC DNA]</scope>
    <source>
        <strain evidence="11 12">8-3EHSu</strain>
    </source>
</reference>
<keyword evidence="9" id="KW-0812">Transmembrane</keyword>
<evidence type="ECO:0000313" key="12">
    <source>
        <dbReference type="Proteomes" id="UP000292003"/>
    </source>
</evidence>
<dbReference type="PROSITE" id="PS50011">
    <property type="entry name" value="PROTEIN_KINASE_DOM"/>
    <property type="match status" value="1"/>
</dbReference>
<keyword evidence="2 11" id="KW-0723">Serine/threonine-protein kinase</keyword>
<evidence type="ECO:0000256" key="9">
    <source>
        <dbReference type="SAM" id="Phobius"/>
    </source>
</evidence>
<evidence type="ECO:0000256" key="2">
    <source>
        <dbReference type="ARBA" id="ARBA00022527"/>
    </source>
</evidence>
<dbReference type="PROSITE" id="PS00108">
    <property type="entry name" value="PROTEIN_KINASE_ST"/>
    <property type="match status" value="1"/>
</dbReference>
<evidence type="ECO:0000313" key="11">
    <source>
        <dbReference type="EMBL" id="RZQ61366.1"/>
    </source>
</evidence>
<accession>A0A4Q7J3Y5</accession>
<dbReference type="Proteomes" id="UP000292003">
    <property type="component" value="Unassembled WGS sequence"/>
</dbReference>
<dbReference type="OrthoDB" id="9762169at2"/>
<dbReference type="CDD" id="cd14014">
    <property type="entry name" value="STKc_PknB_like"/>
    <property type="match status" value="1"/>
</dbReference>
<dbReference type="PANTHER" id="PTHR43289">
    <property type="entry name" value="MITOGEN-ACTIVATED PROTEIN KINASE KINASE KINASE 20-RELATED"/>
    <property type="match status" value="1"/>
</dbReference>
<dbReference type="PANTHER" id="PTHR43289:SF6">
    <property type="entry name" value="SERINE_THREONINE-PROTEIN KINASE NEKL-3"/>
    <property type="match status" value="1"/>
</dbReference>
<dbReference type="InterPro" id="IPR011009">
    <property type="entry name" value="Kinase-like_dom_sf"/>
</dbReference>
<dbReference type="EMBL" id="SFCC01000012">
    <property type="protein sequence ID" value="RZQ61366.1"/>
    <property type="molecule type" value="Genomic_DNA"/>
</dbReference>
<dbReference type="GO" id="GO:0005524">
    <property type="term" value="F:ATP binding"/>
    <property type="evidence" value="ECO:0007669"/>
    <property type="project" value="UniProtKB-UniRule"/>
</dbReference>
<sequence>MPDVLQGVGAIDTGQLIAGHYRLVEHIGSGAMGIVWRAVDERLERTVAVKQILPQPGLSEAERENSRQRAMREARNAAKFQHPNAIVVFDIAEHEGEPCLVMEYLPSRSLAAVLAEQITLPLPQVARIGEQVASALVAAHRAGIVHRDIKPGNILLDNETGTTKIVDFGISRAAGDLTLTATGLIGGTPAYLAPELARGADPAPSSDVFALGATLYQALEGQAPYGNSTNQLALLYKAANGKIEPPRKSGAATDLLMSLLRVEPDERPTMLETRERFAALASGDRVTPAAAGPATLVGPPLSGPVGGRQPATPASGAPVAPWKRSTNGAAPATTQAPAAPPPSAAAPVRPAAPPTKSANGKRNGILAGAGVAAVAVIALVVYLVLSSGNDGEKQPPQAGGAGNSPAPATSQPQVPPASSSQSPAYQVGQTPSEGPVNGAVALVDGFLRGLTEGPSGWDKLTPAVQKLFGSQADYNAFWAGKLPGYNSIKNPANAGDGSQNVPVNVDMGNGPQPQTIRVVNVGGRVLIDTDIRFGRSSAPQQ</sequence>
<keyword evidence="9" id="KW-0472">Membrane</keyword>
<evidence type="ECO:0000256" key="3">
    <source>
        <dbReference type="ARBA" id="ARBA00022679"/>
    </source>
</evidence>
<proteinExistence type="predicted"/>
<dbReference type="GO" id="GO:0004674">
    <property type="term" value="F:protein serine/threonine kinase activity"/>
    <property type="evidence" value="ECO:0007669"/>
    <property type="project" value="UniProtKB-KW"/>
</dbReference>
<keyword evidence="3" id="KW-0808">Transferase</keyword>
<dbReference type="InterPro" id="IPR008271">
    <property type="entry name" value="Ser/Thr_kinase_AS"/>
</dbReference>
<name>A0A4Q7J3Y5_9PSEU</name>
<dbReference type="SUPFAM" id="SSF56112">
    <property type="entry name" value="Protein kinase-like (PK-like)"/>
    <property type="match status" value="1"/>
</dbReference>
<evidence type="ECO:0000256" key="6">
    <source>
        <dbReference type="ARBA" id="ARBA00022840"/>
    </source>
</evidence>
<dbReference type="Gene3D" id="1.10.510.10">
    <property type="entry name" value="Transferase(Phosphotransferase) domain 1"/>
    <property type="match status" value="1"/>
</dbReference>
<organism evidence="11 12">
    <name type="scientific">Amycolatopsis suaedae</name>
    <dbReference type="NCBI Taxonomy" id="2510978"/>
    <lineage>
        <taxon>Bacteria</taxon>
        <taxon>Bacillati</taxon>
        <taxon>Actinomycetota</taxon>
        <taxon>Actinomycetes</taxon>
        <taxon>Pseudonocardiales</taxon>
        <taxon>Pseudonocardiaceae</taxon>
        <taxon>Amycolatopsis</taxon>
    </lineage>
</organism>
<feature type="compositionally biased region" description="Low complexity" evidence="8">
    <location>
        <begin position="404"/>
        <end position="426"/>
    </location>
</feature>
<feature type="domain" description="Protein kinase" evidence="10">
    <location>
        <begin position="21"/>
        <end position="280"/>
    </location>
</feature>
<feature type="binding site" evidence="7">
    <location>
        <position position="50"/>
    </location>
    <ligand>
        <name>ATP</name>
        <dbReference type="ChEBI" id="CHEBI:30616"/>
    </ligand>
</feature>
<dbReference type="Gene3D" id="3.30.200.20">
    <property type="entry name" value="Phosphorylase Kinase, domain 1"/>
    <property type="match status" value="1"/>
</dbReference>
<dbReference type="PROSITE" id="PS00107">
    <property type="entry name" value="PROTEIN_KINASE_ATP"/>
    <property type="match status" value="1"/>
</dbReference>